<gene>
    <name evidence="1" type="ORF">TR69_WS6001000520</name>
</gene>
<reference evidence="1 2" key="1">
    <citation type="submission" date="2015-02" db="EMBL/GenBank/DDBJ databases">
        <title>Improved understanding of the partial-nitritation anammox process through 23 genomes representing the majority of the microbial community.</title>
        <authorList>
            <person name="Speth D.R."/>
            <person name="In T Zandt M."/>
            <person name="Guerrero Cruz S."/>
            <person name="Jetten M.S."/>
            <person name="Dutilh B.E."/>
        </authorList>
    </citation>
    <scope>NUCLEOTIDE SEQUENCE [LARGE SCALE GENOMIC DNA]</scope>
    <source>
        <strain evidence="1">OLB20</strain>
    </source>
</reference>
<organism evidence="1 2">
    <name type="scientific">candidate division WS6 bacterium OLB20</name>
    <dbReference type="NCBI Taxonomy" id="1617426"/>
    <lineage>
        <taxon>Bacteria</taxon>
        <taxon>Candidatus Dojkabacteria</taxon>
    </lineage>
</organism>
<comment type="caution">
    <text evidence="1">The sequence shown here is derived from an EMBL/GenBank/DDBJ whole genome shotgun (WGS) entry which is preliminary data.</text>
</comment>
<protein>
    <submittedName>
        <fullName evidence="1">Uncharacterized protein</fullName>
    </submittedName>
</protein>
<dbReference type="AlphaFoldDB" id="A0A136LY15"/>
<dbReference type="Proteomes" id="UP000070457">
    <property type="component" value="Unassembled WGS sequence"/>
</dbReference>
<dbReference type="EMBL" id="JYNZ01000003">
    <property type="protein sequence ID" value="KXK26516.1"/>
    <property type="molecule type" value="Genomic_DNA"/>
</dbReference>
<dbReference type="STRING" id="1617426.TR69_WS6001000520"/>
<proteinExistence type="predicted"/>
<evidence type="ECO:0000313" key="1">
    <source>
        <dbReference type="EMBL" id="KXK26516.1"/>
    </source>
</evidence>
<sequence>MTELACYLLMFSHTDWKRMLGPAADVEDFLTRVWEEAKSFDQGDPVTWVELQVERYKS</sequence>
<name>A0A136LY15_9BACT</name>
<evidence type="ECO:0000313" key="2">
    <source>
        <dbReference type="Proteomes" id="UP000070457"/>
    </source>
</evidence>
<accession>A0A136LY15</accession>